<feature type="transmembrane region" description="Helical" evidence="7">
    <location>
        <begin position="196"/>
        <end position="215"/>
    </location>
</feature>
<keyword evidence="2" id="KW-0813">Transport</keyword>
<accession>A0A1S9RVM3</accession>
<proteinExistence type="predicted"/>
<evidence type="ECO:0000256" key="3">
    <source>
        <dbReference type="ARBA" id="ARBA00022692"/>
    </source>
</evidence>
<dbReference type="Proteomes" id="UP000190744">
    <property type="component" value="Unassembled WGS sequence"/>
</dbReference>
<dbReference type="InterPro" id="IPR004841">
    <property type="entry name" value="AA-permease/SLC12A_dom"/>
</dbReference>
<evidence type="ECO:0000259" key="8">
    <source>
        <dbReference type="Pfam" id="PF00324"/>
    </source>
</evidence>
<evidence type="ECO:0000256" key="4">
    <source>
        <dbReference type="ARBA" id="ARBA00022970"/>
    </source>
</evidence>
<dbReference type="FunFam" id="1.20.1740.10:FF:000001">
    <property type="entry name" value="Amino acid permease"/>
    <property type="match status" value="1"/>
</dbReference>
<feature type="transmembrane region" description="Helical" evidence="7">
    <location>
        <begin position="400"/>
        <end position="422"/>
    </location>
</feature>
<dbReference type="InterPro" id="IPR050524">
    <property type="entry name" value="APC_YAT"/>
</dbReference>
<feature type="transmembrane region" description="Helical" evidence="7">
    <location>
        <begin position="52"/>
        <end position="73"/>
    </location>
</feature>
<feature type="transmembrane region" description="Helical" evidence="7">
    <location>
        <begin position="123"/>
        <end position="142"/>
    </location>
</feature>
<feature type="transmembrane region" description="Helical" evidence="7">
    <location>
        <begin position="276"/>
        <end position="294"/>
    </location>
</feature>
<sequence length="541" mass="60235">MSSSSVSIQAKDNTITGVSIVKDTYDGVEPLRDISGDVIEDGLRRGLKGRQFVIIALGSIIGPGCFYGLGYGIYEAGPLGLLIGFSVVGASMWILMQSVGEVATLFPVHGGFVEHCDRFVDPALSFAVSWLYYFMWSVFLASDWNNATVFLRFWIPESAVPVWAWYILIFVFFSILTTLGVNYYGEIEYYFGMFKFLSLIVLFFISILANVGAFGNGYVGFRYWKEPYGPIQNGVNGFGQVFVMAAAYYVGTEIVSVAAGESKNPQRDVPRATNSILYRILVVFIGMAFFQGLICPSTSDDLVHPGSKTASSPFTIGFTLAGWKSSAHFVNAIILIAFVSAANGVVYIQSRTLYSLALKRKAPSFFAITTARGVPYVAILFSNMWGFLGLMSLQTTAGSLFSYFTSFGGTAAYIAWAVITFVQLRVRGAAKRKDIDVKTFPFTAPGHISIYWGNFVFNIFLLLIQGFTVFETPFNYQSFIASYISIPVFFFMFVGYKWWFKTKWVPLDSIDFSGRLQRSTEEQDNVQKASWTRKILDVLKD</sequence>
<dbReference type="GO" id="GO:0015171">
    <property type="term" value="F:amino acid transmembrane transporter activity"/>
    <property type="evidence" value="ECO:0007669"/>
    <property type="project" value="TreeGrafter"/>
</dbReference>
<evidence type="ECO:0000256" key="1">
    <source>
        <dbReference type="ARBA" id="ARBA00004141"/>
    </source>
</evidence>
<dbReference type="PANTHER" id="PTHR43341">
    <property type="entry name" value="AMINO ACID PERMEASE"/>
    <property type="match status" value="1"/>
</dbReference>
<name>A0A1S9RVM3_PENBI</name>
<protein>
    <recommendedName>
        <fullName evidence="8">Amino acid permease/ SLC12A domain-containing protein</fullName>
    </recommendedName>
</protein>
<feature type="transmembrane region" description="Helical" evidence="7">
    <location>
        <begin position="476"/>
        <end position="496"/>
    </location>
</feature>
<dbReference type="PANTHER" id="PTHR43341:SF26">
    <property type="entry name" value="GENERAL AMINO ACID PERMEASE AGP3"/>
    <property type="match status" value="1"/>
</dbReference>
<keyword evidence="6 7" id="KW-0472">Membrane</keyword>
<dbReference type="EMBL" id="LJBN01000105">
    <property type="protein sequence ID" value="OOQ89579.1"/>
    <property type="molecule type" value="Genomic_DNA"/>
</dbReference>
<dbReference type="GO" id="GO:0016020">
    <property type="term" value="C:membrane"/>
    <property type="evidence" value="ECO:0007669"/>
    <property type="project" value="UniProtKB-SubCell"/>
</dbReference>
<feature type="transmembrane region" description="Helical" evidence="7">
    <location>
        <begin position="329"/>
        <end position="348"/>
    </location>
</feature>
<dbReference type="Gene3D" id="1.20.1740.10">
    <property type="entry name" value="Amino acid/polyamine transporter I"/>
    <property type="match status" value="1"/>
</dbReference>
<evidence type="ECO:0000313" key="9">
    <source>
        <dbReference type="EMBL" id="OOQ89579.1"/>
    </source>
</evidence>
<evidence type="ECO:0000256" key="7">
    <source>
        <dbReference type="SAM" id="Phobius"/>
    </source>
</evidence>
<dbReference type="AlphaFoldDB" id="A0A1S9RVM3"/>
<feature type="transmembrane region" description="Helical" evidence="7">
    <location>
        <begin position="162"/>
        <end position="184"/>
    </location>
</feature>
<keyword evidence="5 7" id="KW-1133">Transmembrane helix</keyword>
<feature type="domain" description="Amino acid permease/ SLC12A" evidence="8">
    <location>
        <begin position="53"/>
        <end position="503"/>
    </location>
</feature>
<reference evidence="10" key="1">
    <citation type="submission" date="2015-09" db="EMBL/GenBank/DDBJ databases">
        <authorList>
            <person name="Fill T.P."/>
            <person name="Baretta J.F."/>
            <person name="de Almeida L.G."/>
            <person name="Rocha M."/>
            <person name="de Souza D.H."/>
            <person name="Malavazi I."/>
            <person name="Cerdeira L.T."/>
            <person name="Hong H."/>
            <person name="Samborskyy M."/>
            <person name="de Vasconcelos A.T."/>
            <person name="Leadlay P."/>
            <person name="Rodrigues-Filho E."/>
        </authorList>
    </citation>
    <scope>NUCLEOTIDE SEQUENCE [LARGE SCALE GENOMIC DNA]</scope>
    <source>
        <strain evidence="10">LaBioMMi 136</strain>
    </source>
</reference>
<feature type="transmembrane region" description="Helical" evidence="7">
    <location>
        <begin position="235"/>
        <end position="255"/>
    </location>
</feature>
<keyword evidence="3 7" id="KW-0812">Transmembrane</keyword>
<keyword evidence="4" id="KW-0029">Amino-acid transport</keyword>
<feature type="transmembrane region" description="Helical" evidence="7">
    <location>
        <begin position="448"/>
        <end position="470"/>
    </location>
</feature>
<dbReference type="Pfam" id="PF00324">
    <property type="entry name" value="AA_permease"/>
    <property type="match status" value="1"/>
</dbReference>
<comment type="caution">
    <text evidence="9">The sequence shown here is derived from an EMBL/GenBank/DDBJ whole genome shotgun (WGS) entry which is preliminary data.</text>
</comment>
<organism evidence="9 10">
    <name type="scientific">Penicillium brasilianum</name>
    <dbReference type="NCBI Taxonomy" id="104259"/>
    <lineage>
        <taxon>Eukaryota</taxon>
        <taxon>Fungi</taxon>
        <taxon>Dikarya</taxon>
        <taxon>Ascomycota</taxon>
        <taxon>Pezizomycotina</taxon>
        <taxon>Eurotiomycetes</taxon>
        <taxon>Eurotiomycetidae</taxon>
        <taxon>Eurotiales</taxon>
        <taxon>Aspergillaceae</taxon>
        <taxon>Penicillium</taxon>
    </lineage>
</organism>
<evidence type="ECO:0000313" key="10">
    <source>
        <dbReference type="Proteomes" id="UP000190744"/>
    </source>
</evidence>
<dbReference type="InterPro" id="IPR004840">
    <property type="entry name" value="Amino_acid_permease_CS"/>
</dbReference>
<dbReference type="PIRSF" id="PIRSF006060">
    <property type="entry name" value="AA_transporter"/>
    <property type="match status" value="1"/>
</dbReference>
<evidence type="ECO:0000256" key="5">
    <source>
        <dbReference type="ARBA" id="ARBA00022989"/>
    </source>
</evidence>
<comment type="subcellular location">
    <subcellularLocation>
        <location evidence="1">Membrane</location>
        <topology evidence="1">Multi-pass membrane protein</topology>
    </subcellularLocation>
</comment>
<dbReference type="PROSITE" id="PS00218">
    <property type="entry name" value="AMINO_ACID_PERMEASE_1"/>
    <property type="match status" value="1"/>
</dbReference>
<evidence type="ECO:0000256" key="2">
    <source>
        <dbReference type="ARBA" id="ARBA00022448"/>
    </source>
</evidence>
<evidence type="ECO:0000256" key="6">
    <source>
        <dbReference type="ARBA" id="ARBA00023136"/>
    </source>
</evidence>
<feature type="transmembrane region" description="Helical" evidence="7">
    <location>
        <begin position="369"/>
        <end position="388"/>
    </location>
</feature>
<gene>
    <name evidence="9" type="ORF">PEBR_07469</name>
</gene>